<feature type="domain" description="ABC3 transporter permease C-terminal" evidence="8">
    <location>
        <begin position="704"/>
        <end position="815"/>
    </location>
</feature>
<feature type="transmembrane region" description="Helical" evidence="7">
    <location>
        <begin position="355"/>
        <end position="376"/>
    </location>
</feature>
<comment type="subcellular location">
    <subcellularLocation>
        <location evidence="1">Cell membrane</location>
        <topology evidence="1">Multi-pass membrane protein</topology>
    </subcellularLocation>
</comment>
<feature type="transmembrane region" description="Helical" evidence="7">
    <location>
        <begin position="312"/>
        <end position="335"/>
    </location>
</feature>
<accession>A0A174TRG6</accession>
<protein>
    <submittedName>
        <fullName evidence="9">Macrolide transporter ATP-binding /permease protein</fullName>
    </submittedName>
</protein>
<dbReference type="InterPro" id="IPR050250">
    <property type="entry name" value="Macrolide_Exporter_MacB"/>
</dbReference>
<reference evidence="9 10" key="1">
    <citation type="submission" date="2015-09" db="EMBL/GenBank/DDBJ databases">
        <authorList>
            <consortium name="Pathogen Informatics"/>
        </authorList>
    </citation>
    <scope>NUCLEOTIDE SEQUENCE [LARGE SCALE GENOMIC DNA]</scope>
    <source>
        <strain evidence="9 10">2789STDY5834911</strain>
    </source>
</reference>
<evidence type="ECO:0000313" key="9">
    <source>
        <dbReference type="EMBL" id="CUQ10040.1"/>
    </source>
</evidence>
<evidence type="ECO:0000256" key="7">
    <source>
        <dbReference type="SAM" id="Phobius"/>
    </source>
</evidence>
<evidence type="ECO:0000256" key="6">
    <source>
        <dbReference type="ARBA" id="ARBA00038076"/>
    </source>
</evidence>
<dbReference type="GO" id="GO:0005524">
    <property type="term" value="F:ATP binding"/>
    <property type="evidence" value="ECO:0007669"/>
    <property type="project" value="UniProtKB-KW"/>
</dbReference>
<feature type="domain" description="ABC3 transporter permease C-terminal" evidence="8">
    <location>
        <begin position="269"/>
        <end position="382"/>
    </location>
</feature>
<keyword evidence="4 7" id="KW-1133">Transmembrane helix</keyword>
<name>A0A174TRG6_9FIRM</name>
<dbReference type="Proteomes" id="UP000095712">
    <property type="component" value="Unassembled WGS sequence"/>
</dbReference>
<keyword evidence="9" id="KW-0067">ATP-binding</keyword>
<proteinExistence type="inferred from homology"/>
<sequence>MKISLTENDILRHLSFRKLKLNPLKNIILVISIFLTTVLFTSVFTIALSLNKSIEISALRQVGGEADISFKYLTYEAEKKIASNDNKNIKKVGKSIILGLANNSSLIERQCEMRYADDEYAKMSFDYPTKGQMPKEKREIATDTLVLDMLGIPHKLGEKVELEFVDINGNPHEDKFVLCGFWEADKIAPASQIWMSKEYLKGYWSSDNKELNGLRMLSIKTDNKYDSKKIAKEILEEERLQNIDFNTSGAYSEISSTEKINIMLALGGMFFFIILSGYLIISNIYQISIVKEINFYGSLKLIGATSRQIKKLLYVQTVPVAIVGVSLGLIMGYLIGYLLLPPILDSSLGRESLNMSMSPIIFIGSILCTIFTVWISSRKALKVASKVSPINASKYFDSNFVKHKNRKYINISRLSWINLFRHKKRVIMVICSLVMSTVLFESTYLIGNSFDLDKYIETKMVSDYSLSDYCVSSYTRKYEPNNTVTLDMLSQIKAINSNAQISNMYFDIDTVSFDDQDVYDKVIRKNKNSNKEYEEEVEKLISKKIMQAKVYGIDADIINKCAIFSGEFSPKEFEHENYVLAIGYDDDSDYEVIYEIGDKVKIKNSIYTVMGYVDIPDTVLGSIPEESAPLTQGFVMSTNSFMKLHGEPSIYQSFINVSDNKNRKIQKLLNEFQKDNANLDVKSKQTYAREFQMQIFSQTALGYMMSIIVGLIGIMNYINTAASSIISRRHEFVILHSIGMTKRQLKNMLLLENIYIVSLVSIFSIMLSSVLGRTFVKSIIETSWCSSYRFAVWPLFAVLLLYFGISIIMPLLLIKNQEGESIVFRMKQLTDSY</sequence>
<evidence type="ECO:0000256" key="2">
    <source>
        <dbReference type="ARBA" id="ARBA00022475"/>
    </source>
</evidence>
<keyword evidence="2" id="KW-1003">Cell membrane</keyword>
<dbReference type="PANTHER" id="PTHR30572">
    <property type="entry name" value="MEMBRANE COMPONENT OF TRANSPORTER-RELATED"/>
    <property type="match status" value="1"/>
</dbReference>
<evidence type="ECO:0000256" key="5">
    <source>
        <dbReference type="ARBA" id="ARBA00023136"/>
    </source>
</evidence>
<evidence type="ECO:0000256" key="1">
    <source>
        <dbReference type="ARBA" id="ARBA00004651"/>
    </source>
</evidence>
<comment type="similarity">
    <text evidence="6">Belongs to the ABC-4 integral membrane protein family.</text>
</comment>
<feature type="transmembrane region" description="Helical" evidence="7">
    <location>
        <begin position="700"/>
        <end position="719"/>
    </location>
</feature>
<evidence type="ECO:0000256" key="3">
    <source>
        <dbReference type="ARBA" id="ARBA00022692"/>
    </source>
</evidence>
<feature type="transmembrane region" description="Helical" evidence="7">
    <location>
        <begin position="749"/>
        <end position="771"/>
    </location>
</feature>
<organism evidence="9 10">
    <name type="scientific">Blautia wexlerae</name>
    <dbReference type="NCBI Taxonomy" id="418240"/>
    <lineage>
        <taxon>Bacteria</taxon>
        <taxon>Bacillati</taxon>
        <taxon>Bacillota</taxon>
        <taxon>Clostridia</taxon>
        <taxon>Lachnospirales</taxon>
        <taxon>Lachnospiraceae</taxon>
        <taxon>Blautia</taxon>
    </lineage>
</organism>
<feature type="transmembrane region" description="Helical" evidence="7">
    <location>
        <begin position="27"/>
        <end position="50"/>
    </location>
</feature>
<dbReference type="RefSeq" id="WP_055153719.1">
    <property type="nucleotide sequence ID" value="NZ_JBDGAK010000087.1"/>
</dbReference>
<dbReference type="GO" id="GO:0022857">
    <property type="term" value="F:transmembrane transporter activity"/>
    <property type="evidence" value="ECO:0007669"/>
    <property type="project" value="TreeGrafter"/>
</dbReference>
<evidence type="ECO:0000259" key="8">
    <source>
        <dbReference type="Pfam" id="PF02687"/>
    </source>
</evidence>
<feature type="transmembrane region" description="Helical" evidence="7">
    <location>
        <begin position="426"/>
        <end position="446"/>
    </location>
</feature>
<dbReference type="InterPro" id="IPR003838">
    <property type="entry name" value="ABC3_permease_C"/>
</dbReference>
<keyword evidence="3 7" id="KW-0812">Transmembrane</keyword>
<evidence type="ECO:0000256" key="4">
    <source>
        <dbReference type="ARBA" id="ARBA00022989"/>
    </source>
</evidence>
<evidence type="ECO:0000313" key="10">
    <source>
        <dbReference type="Proteomes" id="UP000095712"/>
    </source>
</evidence>
<keyword evidence="5 7" id="KW-0472">Membrane</keyword>
<feature type="transmembrane region" description="Helical" evidence="7">
    <location>
        <begin position="262"/>
        <end position="281"/>
    </location>
</feature>
<dbReference type="GO" id="GO:0005886">
    <property type="term" value="C:plasma membrane"/>
    <property type="evidence" value="ECO:0007669"/>
    <property type="project" value="UniProtKB-SubCell"/>
</dbReference>
<dbReference type="EMBL" id="CZAW01000072">
    <property type="protein sequence ID" value="CUQ10040.1"/>
    <property type="molecule type" value="Genomic_DNA"/>
</dbReference>
<dbReference type="AlphaFoldDB" id="A0A174TRG6"/>
<feature type="transmembrane region" description="Helical" evidence="7">
    <location>
        <begin position="791"/>
        <end position="814"/>
    </location>
</feature>
<gene>
    <name evidence="9" type="ORF">ERS852523_03960</name>
</gene>
<dbReference type="Pfam" id="PF02687">
    <property type="entry name" value="FtsX"/>
    <property type="match status" value="2"/>
</dbReference>
<dbReference type="PANTHER" id="PTHR30572:SF4">
    <property type="entry name" value="ABC TRANSPORTER PERMEASE YTRF"/>
    <property type="match status" value="1"/>
</dbReference>
<keyword evidence="9" id="KW-0547">Nucleotide-binding</keyword>